<dbReference type="RefSeq" id="WP_221259729.1">
    <property type="nucleotide sequence ID" value="NZ_AP024749.1"/>
</dbReference>
<protein>
    <submittedName>
        <fullName evidence="3">Sporulation protein</fullName>
    </submittedName>
</protein>
<gene>
    <name evidence="3" type="ORF">KK2020170_09960</name>
</gene>
<dbReference type="Gene3D" id="3.30.70.1070">
    <property type="entry name" value="Sporulation related repeat"/>
    <property type="match status" value="1"/>
</dbReference>
<feature type="signal peptide" evidence="1">
    <location>
        <begin position="1"/>
        <end position="25"/>
    </location>
</feature>
<dbReference type="InterPro" id="IPR036680">
    <property type="entry name" value="SPOR-like_sf"/>
</dbReference>
<evidence type="ECO:0000256" key="1">
    <source>
        <dbReference type="SAM" id="SignalP"/>
    </source>
</evidence>
<keyword evidence="4" id="KW-1185">Reference proteome</keyword>
<feature type="chain" id="PRO_5046451493" evidence="1">
    <location>
        <begin position="26"/>
        <end position="127"/>
    </location>
</feature>
<dbReference type="EMBL" id="AP024749">
    <property type="protein sequence ID" value="BCY28128.1"/>
    <property type="molecule type" value="Genomic_DNA"/>
</dbReference>
<sequence length="127" mass="14661">MRKLQNRLGFLSLFFALFGSQTFFGQEGKTTVEQNPKFEELLKEKQKIANSIALNEGYKIQIYNGTSSECRQKLSDFRKEFKEYDGTIFYSSPVYKVYVGPFKSRLHAEGALEKIKDKFPASLLIKP</sequence>
<accession>A0ABM7S9V4</accession>
<keyword evidence="1" id="KW-0732">Signal</keyword>
<evidence type="ECO:0000313" key="4">
    <source>
        <dbReference type="Proteomes" id="UP000825258"/>
    </source>
</evidence>
<dbReference type="SUPFAM" id="SSF110997">
    <property type="entry name" value="Sporulation related repeat"/>
    <property type="match status" value="1"/>
</dbReference>
<feature type="domain" description="SPOR" evidence="2">
    <location>
        <begin position="86"/>
        <end position="123"/>
    </location>
</feature>
<dbReference type="InterPro" id="IPR007730">
    <property type="entry name" value="SPOR-like_dom"/>
</dbReference>
<evidence type="ECO:0000313" key="3">
    <source>
        <dbReference type="EMBL" id="BCY28128.1"/>
    </source>
</evidence>
<organism evidence="3 4">
    <name type="scientific">Flavobacterium okayamense</name>
    <dbReference type="NCBI Taxonomy" id="2830782"/>
    <lineage>
        <taxon>Bacteria</taxon>
        <taxon>Pseudomonadati</taxon>
        <taxon>Bacteroidota</taxon>
        <taxon>Flavobacteriia</taxon>
        <taxon>Flavobacteriales</taxon>
        <taxon>Flavobacteriaceae</taxon>
        <taxon>Flavobacterium</taxon>
    </lineage>
</organism>
<evidence type="ECO:0000259" key="2">
    <source>
        <dbReference type="Pfam" id="PF05036"/>
    </source>
</evidence>
<proteinExistence type="predicted"/>
<reference evidence="3 4" key="1">
    <citation type="submission" date="2021-06" db="EMBL/GenBank/DDBJ databases">
        <title>Whole genome sequences of Flavobacterium sp. KK2020170 and assembly.</title>
        <authorList>
            <person name="Kitahara K."/>
            <person name="Miyoshi S."/>
            <person name="Uesaka K."/>
        </authorList>
    </citation>
    <scope>NUCLEOTIDE SEQUENCE [LARGE SCALE GENOMIC DNA]</scope>
    <source>
        <strain evidence="3 4">KK2020170</strain>
    </source>
</reference>
<dbReference type="Pfam" id="PF05036">
    <property type="entry name" value="SPOR"/>
    <property type="match status" value="1"/>
</dbReference>
<name>A0ABM7S9V4_9FLAO</name>
<dbReference type="Proteomes" id="UP000825258">
    <property type="component" value="Chromosome"/>
</dbReference>